<feature type="compositionally biased region" description="Low complexity" evidence="1">
    <location>
        <begin position="47"/>
        <end position="63"/>
    </location>
</feature>
<proteinExistence type="predicted"/>
<evidence type="ECO:0000313" key="2">
    <source>
        <dbReference type="EMBL" id="KAH3680559.1"/>
    </source>
</evidence>
<sequence length="122" mass="12012">KGAGVSSGSLIESSGTGSGTGVGSGTASGAGDGVEFLVLFLSSISSGERASSSGSPNQSSGPGATKSGGGTSFISLTKDPNFKISQDISNMGVLLSSLDTFLVQLSNNNLEITNDYGLDNIQ</sequence>
<organism evidence="2 3">
    <name type="scientific">Wickerhamomyces pijperi</name>
    <name type="common">Yeast</name>
    <name type="synonym">Pichia pijperi</name>
    <dbReference type="NCBI Taxonomy" id="599730"/>
    <lineage>
        <taxon>Eukaryota</taxon>
        <taxon>Fungi</taxon>
        <taxon>Dikarya</taxon>
        <taxon>Ascomycota</taxon>
        <taxon>Saccharomycotina</taxon>
        <taxon>Saccharomycetes</taxon>
        <taxon>Phaffomycetales</taxon>
        <taxon>Wickerhamomycetaceae</taxon>
        <taxon>Wickerhamomyces</taxon>
    </lineage>
</organism>
<evidence type="ECO:0000313" key="3">
    <source>
        <dbReference type="Proteomes" id="UP000774326"/>
    </source>
</evidence>
<feature type="region of interest" description="Disordered" evidence="1">
    <location>
        <begin position="47"/>
        <end position="72"/>
    </location>
</feature>
<feature type="non-terminal residue" evidence="2">
    <location>
        <position position="122"/>
    </location>
</feature>
<feature type="region of interest" description="Disordered" evidence="1">
    <location>
        <begin position="1"/>
        <end position="26"/>
    </location>
</feature>
<reference evidence="2" key="2">
    <citation type="submission" date="2021-01" db="EMBL/GenBank/DDBJ databases">
        <authorList>
            <person name="Schikora-Tamarit M.A."/>
        </authorList>
    </citation>
    <scope>NUCLEOTIDE SEQUENCE</scope>
    <source>
        <strain evidence="2">CBS2887</strain>
    </source>
</reference>
<feature type="compositionally biased region" description="Gly residues" evidence="1">
    <location>
        <begin position="16"/>
        <end position="26"/>
    </location>
</feature>
<gene>
    <name evidence="2" type="ORF">WICPIJ_008229</name>
</gene>
<dbReference type="Proteomes" id="UP000774326">
    <property type="component" value="Unassembled WGS sequence"/>
</dbReference>
<dbReference type="EMBL" id="JAEUBG010004715">
    <property type="protein sequence ID" value="KAH3680559.1"/>
    <property type="molecule type" value="Genomic_DNA"/>
</dbReference>
<protein>
    <submittedName>
        <fullName evidence="2">Uncharacterized protein</fullName>
    </submittedName>
</protein>
<evidence type="ECO:0000256" key="1">
    <source>
        <dbReference type="SAM" id="MobiDB-lite"/>
    </source>
</evidence>
<feature type="compositionally biased region" description="Low complexity" evidence="1">
    <location>
        <begin position="1"/>
        <end position="15"/>
    </location>
</feature>
<accession>A0A9P8Q0F7</accession>
<reference evidence="2" key="1">
    <citation type="journal article" date="2021" name="Open Biol.">
        <title>Shared evolutionary footprints suggest mitochondrial oxidative damage underlies multiple complex I losses in fungi.</title>
        <authorList>
            <person name="Schikora-Tamarit M.A."/>
            <person name="Marcet-Houben M."/>
            <person name="Nosek J."/>
            <person name="Gabaldon T."/>
        </authorList>
    </citation>
    <scope>NUCLEOTIDE SEQUENCE</scope>
    <source>
        <strain evidence="2">CBS2887</strain>
    </source>
</reference>
<comment type="caution">
    <text evidence="2">The sequence shown here is derived from an EMBL/GenBank/DDBJ whole genome shotgun (WGS) entry which is preliminary data.</text>
</comment>
<keyword evidence="3" id="KW-1185">Reference proteome</keyword>
<name>A0A9P8Q0F7_WICPI</name>
<dbReference type="AlphaFoldDB" id="A0A9P8Q0F7"/>